<dbReference type="SUPFAM" id="SSF56752">
    <property type="entry name" value="D-aminoacid aminotransferase-like PLP-dependent enzymes"/>
    <property type="match status" value="1"/>
</dbReference>
<dbReference type="Pfam" id="PF01063">
    <property type="entry name" value="Aminotran_4"/>
    <property type="match status" value="1"/>
</dbReference>
<comment type="function">
    <text evidence="1">Acts on leucine, isoleucine and valine.</text>
</comment>
<dbReference type="GO" id="GO:0006532">
    <property type="term" value="P:aspartate biosynthetic process"/>
    <property type="evidence" value="ECO:0007669"/>
    <property type="project" value="TreeGrafter"/>
</dbReference>
<comment type="catalytic activity">
    <reaction evidence="11">
        <text>L-leucine + 2-oxoglutarate = 4-methyl-2-oxopentanoate + L-glutamate</text>
        <dbReference type="Rhea" id="RHEA:18321"/>
        <dbReference type="ChEBI" id="CHEBI:16810"/>
        <dbReference type="ChEBI" id="CHEBI:17865"/>
        <dbReference type="ChEBI" id="CHEBI:29985"/>
        <dbReference type="ChEBI" id="CHEBI:57427"/>
        <dbReference type="EC" id="2.6.1.42"/>
    </reaction>
</comment>
<dbReference type="GO" id="GO:0009098">
    <property type="term" value="P:L-leucine biosynthetic process"/>
    <property type="evidence" value="ECO:0007669"/>
    <property type="project" value="TreeGrafter"/>
</dbReference>
<dbReference type="InterPro" id="IPR036038">
    <property type="entry name" value="Aminotransferase-like"/>
</dbReference>
<protein>
    <recommendedName>
        <fullName evidence="7">Probable branched-chain-amino-acid aminotransferase</fullName>
        <ecNumber evidence="6">2.6.1.42</ecNumber>
    </recommendedName>
</protein>
<dbReference type="GO" id="GO:0052656">
    <property type="term" value="F:L-isoleucine-2-oxoglutarate transaminase activity"/>
    <property type="evidence" value="ECO:0007669"/>
    <property type="project" value="RHEA"/>
</dbReference>
<evidence type="ECO:0000256" key="10">
    <source>
        <dbReference type="ARBA" id="ARBA00048798"/>
    </source>
</evidence>
<evidence type="ECO:0000256" key="3">
    <source>
        <dbReference type="ARBA" id="ARBA00004931"/>
    </source>
</evidence>
<comment type="catalytic activity">
    <reaction evidence="10">
        <text>L-isoleucine + 2-oxoglutarate = (S)-3-methyl-2-oxopentanoate + L-glutamate</text>
        <dbReference type="Rhea" id="RHEA:24801"/>
        <dbReference type="ChEBI" id="CHEBI:16810"/>
        <dbReference type="ChEBI" id="CHEBI:29985"/>
        <dbReference type="ChEBI" id="CHEBI:35146"/>
        <dbReference type="ChEBI" id="CHEBI:58045"/>
        <dbReference type="EC" id="2.6.1.42"/>
    </reaction>
</comment>
<evidence type="ECO:0000256" key="8">
    <source>
        <dbReference type="ARBA" id="ARBA00023304"/>
    </source>
</evidence>
<dbReference type="GO" id="GO:0052654">
    <property type="term" value="F:L-leucine-2-oxoglutarate transaminase activity"/>
    <property type="evidence" value="ECO:0007669"/>
    <property type="project" value="RHEA"/>
</dbReference>
<dbReference type="PANTHER" id="PTHR42743:SF11">
    <property type="entry name" value="AMINODEOXYCHORISMATE LYASE"/>
    <property type="match status" value="1"/>
</dbReference>
<dbReference type="AlphaFoldDB" id="A0A380W5C5"/>
<evidence type="ECO:0000256" key="2">
    <source>
        <dbReference type="ARBA" id="ARBA00004824"/>
    </source>
</evidence>
<proteinExistence type="inferred from homology"/>
<evidence type="ECO:0000256" key="7">
    <source>
        <dbReference type="ARBA" id="ARBA00014472"/>
    </source>
</evidence>
<dbReference type="InterPro" id="IPR043132">
    <property type="entry name" value="BCAT-like_C"/>
</dbReference>
<dbReference type="Gene3D" id="3.20.10.10">
    <property type="entry name" value="D-amino Acid Aminotransferase, subunit A, domain 2"/>
    <property type="match status" value="1"/>
</dbReference>
<keyword evidence="8" id="KW-0028">Amino-acid biosynthesis</keyword>
<name>A0A380W5C5_AFIFE</name>
<evidence type="ECO:0000313" key="13">
    <source>
        <dbReference type="Proteomes" id="UP000254343"/>
    </source>
</evidence>
<dbReference type="InterPro" id="IPR001544">
    <property type="entry name" value="Aminotrans_IV"/>
</dbReference>
<comment type="pathway">
    <text evidence="3">Amino-acid biosynthesis; L-valine biosynthesis; L-valine from pyruvate: step 4/4.</text>
</comment>
<dbReference type="RefSeq" id="WP_002718899.1">
    <property type="nucleotide sequence ID" value="NZ_UFSI01000001.1"/>
</dbReference>
<dbReference type="EC" id="2.6.1.42" evidence="6"/>
<evidence type="ECO:0000256" key="4">
    <source>
        <dbReference type="ARBA" id="ARBA00005072"/>
    </source>
</evidence>
<dbReference type="InterPro" id="IPR050571">
    <property type="entry name" value="Class-IV_PLP-Dep_Aminotrnsfr"/>
</dbReference>
<dbReference type="OrthoDB" id="9809239at2"/>
<evidence type="ECO:0000256" key="5">
    <source>
        <dbReference type="ARBA" id="ARBA00009320"/>
    </source>
</evidence>
<evidence type="ECO:0000256" key="9">
    <source>
        <dbReference type="ARBA" id="ARBA00048212"/>
    </source>
</evidence>
<dbReference type="GO" id="GO:0005829">
    <property type="term" value="C:cytosol"/>
    <property type="evidence" value="ECO:0007669"/>
    <property type="project" value="TreeGrafter"/>
</dbReference>
<dbReference type="GO" id="GO:0009099">
    <property type="term" value="P:L-valine biosynthetic process"/>
    <property type="evidence" value="ECO:0007669"/>
    <property type="project" value="TreeGrafter"/>
</dbReference>
<comment type="catalytic activity">
    <reaction evidence="9">
        <text>L-valine + 2-oxoglutarate = 3-methyl-2-oxobutanoate + L-glutamate</text>
        <dbReference type="Rhea" id="RHEA:24813"/>
        <dbReference type="ChEBI" id="CHEBI:11851"/>
        <dbReference type="ChEBI" id="CHEBI:16810"/>
        <dbReference type="ChEBI" id="CHEBI:29985"/>
        <dbReference type="ChEBI" id="CHEBI:57762"/>
        <dbReference type="EC" id="2.6.1.42"/>
    </reaction>
</comment>
<dbReference type="EMBL" id="UIGB01000001">
    <property type="protein sequence ID" value="SUU84120.1"/>
    <property type="molecule type" value="Genomic_DNA"/>
</dbReference>
<dbReference type="PANTHER" id="PTHR42743">
    <property type="entry name" value="AMINO-ACID AMINOTRANSFERASE"/>
    <property type="match status" value="1"/>
</dbReference>
<comment type="pathway">
    <text evidence="2">Amino-acid biosynthesis; L-isoleucine biosynthesis; L-isoleucine from 2-oxobutanoate: step 4/4.</text>
</comment>
<dbReference type="InterPro" id="IPR043131">
    <property type="entry name" value="BCAT-like_N"/>
</dbReference>
<organism evidence="12 13">
    <name type="scientific">Afipia felis</name>
    <name type="common">Cat scratch disease bacillus</name>
    <dbReference type="NCBI Taxonomy" id="1035"/>
    <lineage>
        <taxon>Bacteria</taxon>
        <taxon>Pseudomonadati</taxon>
        <taxon>Pseudomonadota</taxon>
        <taxon>Alphaproteobacteria</taxon>
        <taxon>Hyphomicrobiales</taxon>
        <taxon>Nitrobacteraceae</taxon>
        <taxon>Afipia</taxon>
    </lineage>
</organism>
<evidence type="ECO:0000256" key="1">
    <source>
        <dbReference type="ARBA" id="ARBA00003109"/>
    </source>
</evidence>
<reference evidence="12 13" key="1">
    <citation type="submission" date="2018-06" db="EMBL/GenBank/DDBJ databases">
        <authorList>
            <consortium name="Pathogen Informatics"/>
            <person name="Doyle S."/>
        </authorList>
    </citation>
    <scope>NUCLEOTIDE SEQUENCE [LARGE SCALE GENOMIC DNA]</scope>
    <source>
        <strain evidence="12 13">NCTC12722</strain>
    </source>
</reference>
<evidence type="ECO:0000256" key="6">
    <source>
        <dbReference type="ARBA" id="ARBA00013053"/>
    </source>
</evidence>
<evidence type="ECO:0000313" key="12">
    <source>
        <dbReference type="EMBL" id="SUU84120.1"/>
    </source>
</evidence>
<keyword evidence="8" id="KW-0100">Branched-chain amino acid biosynthesis</keyword>
<comment type="similarity">
    <text evidence="5">Belongs to the class-IV pyridoxal-phosphate-dependent aminotransferase family.</text>
</comment>
<dbReference type="GO" id="GO:0052655">
    <property type="term" value="F:L-valine-2-oxoglutarate transaminase activity"/>
    <property type="evidence" value="ECO:0007669"/>
    <property type="project" value="RHEA"/>
</dbReference>
<comment type="pathway">
    <text evidence="4">Amino-acid biosynthesis; L-leucine biosynthesis; L-leucine from 3-methyl-2-oxobutanoate: step 4/4.</text>
</comment>
<sequence length="266" mass="28922">MTQVWYNGAFLDAQDARLSIADRGFTLADGIFETILGIGEKPVWFPQHLHRLRDGASQLGLHVAFDDQALEAAVVGLLRKNGFVRSAVRITLTRGPAAKRGLWVDDQSSPTLLMTCAPSALVTEPQRLIIARSTRRNEYSPLSRIKSLNYGDNILARREALSRGATDALMLNGHGYVVCATVGNLFVRINGEWVTPPVSDGILPGIARAKIIPCLRAQQTSLSEADMRSADAAFISNSLGSVDIVEIDGVKLPPYLAELPVEALYE</sequence>
<gene>
    <name evidence="12" type="primary">dat_1</name>
    <name evidence="12" type="ORF">NCTC12722_01304</name>
</gene>
<dbReference type="Proteomes" id="UP000254343">
    <property type="component" value="Unassembled WGS sequence"/>
</dbReference>
<keyword evidence="12" id="KW-0808">Transferase</keyword>
<keyword evidence="12" id="KW-0032">Aminotransferase</keyword>
<evidence type="ECO:0000256" key="11">
    <source>
        <dbReference type="ARBA" id="ARBA00049229"/>
    </source>
</evidence>
<accession>A0A380W5C5</accession>
<dbReference type="Gene3D" id="3.30.470.10">
    <property type="match status" value="1"/>
</dbReference>